<feature type="compositionally biased region" description="Acidic residues" evidence="1">
    <location>
        <begin position="178"/>
        <end position="195"/>
    </location>
</feature>
<accession>A0ABQ5BVU7</accession>
<keyword evidence="3" id="KW-1185">Reference proteome</keyword>
<protein>
    <submittedName>
        <fullName evidence="2">Uncharacterized protein</fullName>
    </submittedName>
</protein>
<organism evidence="2 3">
    <name type="scientific">Tanacetum coccineum</name>
    <dbReference type="NCBI Taxonomy" id="301880"/>
    <lineage>
        <taxon>Eukaryota</taxon>
        <taxon>Viridiplantae</taxon>
        <taxon>Streptophyta</taxon>
        <taxon>Embryophyta</taxon>
        <taxon>Tracheophyta</taxon>
        <taxon>Spermatophyta</taxon>
        <taxon>Magnoliopsida</taxon>
        <taxon>eudicotyledons</taxon>
        <taxon>Gunneridae</taxon>
        <taxon>Pentapetalae</taxon>
        <taxon>asterids</taxon>
        <taxon>campanulids</taxon>
        <taxon>Asterales</taxon>
        <taxon>Asteraceae</taxon>
        <taxon>Asteroideae</taxon>
        <taxon>Anthemideae</taxon>
        <taxon>Anthemidinae</taxon>
        <taxon>Tanacetum</taxon>
    </lineage>
</organism>
<feature type="region of interest" description="Disordered" evidence="1">
    <location>
        <begin position="86"/>
        <end position="206"/>
    </location>
</feature>
<name>A0ABQ5BVU7_9ASTR</name>
<gene>
    <name evidence="2" type="ORF">Tco_0875925</name>
</gene>
<dbReference type="EMBL" id="BQNB010013538">
    <property type="protein sequence ID" value="GJT17219.1"/>
    <property type="molecule type" value="Genomic_DNA"/>
</dbReference>
<dbReference type="Proteomes" id="UP001151760">
    <property type="component" value="Unassembled WGS sequence"/>
</dbReference>
<sequence>MYYPRFTKAIIHYFITKDKSISMRNIMFMHTTEDDSILIPIRFVSKADDYQVYGALLPEVMTNQKMRGSPAYKTYLAFATSATSPKKARKYKKPASPSRKRTFVTVEEEEPEPAKKVAQVKKALKRSRQETTIHQEGGSGDGTGSKLGTDSENQESNDDDDDESDDEFVHTPPNNVPTDDETNDESNDVNEEEYDRIDKELYGDVNVRLTYAKQDDKGEEDADMTDVAHV</sequence>
<feature type="compositionally biased region" description="Acidic residues" evidence="1">
    <location>
        <begin position="152"/>
        <end position="166"/>
    </location>
</feature>
<feature type="compositionally biased region" description="Basic residues" evidence="1">
    <location>
        <begin position="86"/>
        <end position="102"/>
    </location>
</feature>
<proteinExistence type="predicted"/>
<reference evidence="2" key="2">
    <citation type="submission" date="2022-01" db="EMBL/GenBank/DDBJ databases">
        <authorList>
            <person name="Yamashiro T."/>
            <person name="Shiraishi A."/>
            <person name="Satake H."/>
            <person name="Nakayama K."/>
        </authorList>
    </citation>
    <scope>NUCLEOTIDE SEQUENCE</scope>
</reference>
<evidence type="ECO:0000256" key="1">
    <source>
        <dbReference type="SAM" id="MobiDB-lite"/>
    </source>
</evidence>
<comment type="caution">
    <text evidence="2">The sequence shown here is derived from an EMBL/GenBank/DDBJ whole genome shotgun (WGS) entry which is preliminary data.</text>
</comment>
<evidence type="ECO:0000313" key="3">
    <source>
        <dbReference type="Proteomes" id="UP001151760"/>
    </source>
</evidence>
<reference evidence="2" key="1">
    <citation type="journal article" date="2022" name="Int. J. Mol. Sci.">
        <title>Draft Genome of Tanacetum Coccineum: Genomic Comparison of Closely Related Tanacetum-Family Plants.</title>
        <authorList>
            <person name="Yamashiro T."/>
            <person name="Shiraishi A."/>
            <person name="Nakayama K."/>
            <person name="Satake H."/>
        </authorList>
    </citation>
    <scope>NUCLEOTIDE SEQUENCE</scope>
</reference>
<evidence type="ECO:0000313" key="2">
    <source>
        <dbReference type="EMBL" id="GJT17219.1"/>
    </source>
</evidence>
<feature type="region of interest" description="Disordered" evidence="1">
    <location>
        <begin position="211"/>
        <end position="230"/>
    </location>
</feature>